<feature type="transmembrane region" description="Helical" evidence="1">
    <location>
        <begin position="56"/>
        <end position="79"/>
    </location>
</feature>
<geneLocation type="mitochondrion" evidence="2"/>
<accession>A0A224AAL6</accession>
<evidence type="ECO:0000313" key="2">
    <source>
        <dbReference type="EMBL" id="BBA10043.1"/>
    </source>
</evidence>
<feature type="transmembrane region" description="Helical" evidence="1">
    <location>
        <begin position="31"/>
        <end position="50"/>
    </location>
</feature>
<keyword evidence="2" id="KW-0496">Mitochondrion</keyword>
<feature type="transmembrane region" description="Helical" evidence="1">
    <location>
        <begin position="6"/>
        <end position="26"/>
    </location>
</feature>
<name>A0A224AAL6_9EUPU</name>
<keyword evidence="1" id="KW-0812">Transmembrane</keyword>
<gene>
    <name evidence="2" type="primary">ND4L</name>
</gene>
<proteinExistence type="predicted"/>
<sequence length="91" mass="10285">MYLSYLILLLLLMLYLYFFTVSNSFLSSLMVLESMVLLLLILTALFSMNLSEGINMFLFVLTLSVCEATLGLTLLISLVKFKGNDLITPNF</sequence>
<protein>
    <submittedName>
        <fullName evidence="2">NADH dehydrogenase subunit 4L</fullName>
    </submittedName>
</protein>
<keyword evidence="1" id="KW-1133">Transmembrane helix</keyword>
<reference evidence="2" key="1">
    <citation type="journal article" date="2017" name="Zool. J. Linn. Soc.">
        <title>Molecular phylogeny, frequent parallel evolution and new system of Japanese clausiliid land snails (Gastropoda: Stylommatophora).</title>
        <authorList>
            <person name="Motochin R."/>
            <person name="Wang M."/>
            <person name="Ueshima R."/>
        </authorList>
    </citation>
    <scope>NUCLEOTIDE SEQUENCE</scope>
    <source>
        <strain evidence="2">382</strain>
        <tissue evidence="2">Muscle</tissue>
    </source>
</reference>
<keyword evidence="1" id="KW-0472">Membrane</keyword>
<evidence type="ECO:0000256" key="1">
    <source>
        <dbReference type="SAM" id="Phobius"/>
    </source>
</evidence>
<organism evidence="2">
    <name type="scientific">Zaptyx takarai</name>
    <dbReference type="NCBI Taxonomy" id="1886662"/>
    <lineage>
        <taxon>Eukaryota</taxon>
        <taxon>Metazoa</taxon>
        <taxon>Spiralia</taxon>
        <taxon>Lophotrochozoa</taxon>
        <taxon>Mollusca</taxon>
        <taxon>Gastropoda</taxon>
        <taxon>Heterobranchia</taxon>
        <taxon>Euthyneura</taxon>
        <taxon>Panpulmonata</taxon>
        <taxon>Eupulmonata</taxon>
        <taxon>Stylommatophora</taxon>
        <taxon>Helicina</taxon>
        <taxon>Clausilioidea</taxon>
        <taxon>Clausiliidae</taxon>
        <taxon>Phaedusinae</taxon>
        <taxon>Zaptyx</taxon>
    </lineage>
</organism>
<dbReference type="Gene3D" id="1.10.287.3510">
    <property type="match status" value="1"/>
</dbReference>
<dbReference type="EMBL" id="LC171889">
    <property type="protein sequence ID" value="BBA10043.1"/>
    <property type="molecule type" value="Genomic_DNA"/>
</dbReference>
<dbReference type="AlphaFoldDB" id="A0A224AAL6"/>